<comment type="similarity">
    <text evidence="7">Belongs to the binding-protein-dependent transport system permease family.</text>
</comment>
<keyword evidence="9" id="KW-0762">Sugar transport</keyword>
<dbReference type="EMBL" id="FNTX01000002">
    <property type="protein sequence ID" value="SEE97374.1"/>
    <property type="molecule type" value="Genomic_DNA"/>
</dbReference>
<keyword evidence="3" id="KW-1003">Cell membrane</keyword>
<dbReference type="SUPFAM" id="SSF161098">
    <property type="entry name" value="MetI-like"/>
    <property type="match status" value="1"/>
</dbReference>
<feature type="transmembrane region" description="Helical" evidence="7">
    <location>
        <begin position="76"/>
        <end position="101"/>
    </location>
</feature>
<evidence type="ECO:0000256" key="2">
    <source>
        <dbReference type="ARBA" id="ARBA00022448"/>
    </source>
</evidence>
<keyword evidence="5 7" id="KW-1133">Transmembrane helix</keyword>
<evidence type="ECO:0000256" key="5">
    <source>
        <dbReference type="ARBA" id="ARBA00022989"/>
    </source>
</evidence>
<dbReference type="GO" id="GO:0055085">
    <property type="term" value="P:transmembrane transport"/>
    <property type="evidence" value="ECO:0007669"/>
    <property type="project" value="InterPro"/>
</dbReference>
<feature type="transmembrane region" description="Helical" evidence="7">
    <location>
        <begin position="193"/>
        <end position="214"/>
    </location>
</feature>
<feature type="transmembrane region" description="Helical" evidence="7">
    <location>
        <begin position="18"/>
        <end position="37"/>
    </location>
</feature>
<feature type="domain" description="ABC transmembrane type-1" evidence="8">
    <location>
        <begin position="76"/>
        <end position="269"/>
    </location>
</feature>
<dbReference type="AlphaFoldDB" id="A0A1H5N765"/>
<name>A0A1H5N765_9MICO</name>
<sequence length="284" mass="31305">MKKTDRRRSAALRRMPSYLLLSVISFLFIGPILWMLSGSLKSISEILRYPPTILPEFFQWSNYVEVFTLQPFGRQLLNSVVVMVLVCTLTLVVAIPAGYALGRVRPAGAAIIFVVLLSGIFIPPEAVIVPLFEQAAQLGWIDTYLPLVLFTSLLSTAPVAMFILRQAFVTLPAEFEEAATLDGASRGRTMVQIFLPLVRPAIASAVVFTAWFSWNQFLEPLVYLRSQTNLTVPVALTLFEDPLAGPRWNVQMAATTLSVLPVLILFLIAQRHVVSGLTAGGLKS</sequence>
<evidence type="ECO:0000256" key="6">
    <source>
        <dbReference type="ARBA" id="ARBA00023136"/>
    </source>
</evidence>
<keyword evidence="4 7" id="KW-0812">Transmembrane</keyword>
<dbReference type="PROSITE" id="PS50928">
    <property type="entry name" value="ABC_TM1"/>
    <property type="match status" value="1"/>
</dbReference>
<proteinExistence type="inferred from homology"/>
<keyword evidence="10" id="KW-1185">Reference proteome</keyword>
<dbReference type="InterPro" id="IPR035906">
    <property type="entry name" value="MetI-like_sf"/>
</dbReference>
<feature type="transmembrane region" description="Helical" evidence="7">
    <location>
        <begin position="144"/>
        <end position="164"/>
    </location>
</feature>
<keyword evidence="2 7" id="KW-0813">Transport</keyword>
<evidence type="ECO:0000259" key="8">
    <source>
        <dbReference type="PROSITE" id="PS50928"/>
    </source>
</evidence>
<evidence type="ECO:0000256" key="4">
    <source>
        <dbReference type="ARBA" id="ARBA00022692"/>
    </source>
</evidence>
<dbReference type="PANTHER" id="PTHR43744">
    <property type="entry name" value="ABC TRANSPORTER PERMEASE PROTEIN MG189-RELATED-RELATED"/>
    <property type="match status" value="1"/>
</dbReference>
<organism evidence="9 10">
    <name type="scientific">Ruania alba</name>
    <dbReference type="NCBI Taxonomy" id="648782"/>
    <lineage>
        <taxon>Bacteria</taxon>
        <taxon>Bacillati</taxon>
        <taxon>Actinomycetota</taxon>
        <taxon>Actinomycetes</taxon>
        <taxon>Micrococcales</taxon>
        <taxon>Ruaniaceae</taxon>
        <taxon>Ruania</taxon>
    </lineage>
</organism>
<dbReference type="OrthoDB" id="3524874at2"/>
<evidence type="ECO:0000256" key="3">
    <source>
        <dbReference type="ARBA" id="ARBA00022475"/>
    </source>
</evidence>
<comment type="subcellular location">
    <subcellularLocation>
        <location evidence="1 7">Cell membrane</location>
        <topology evidence="1 7">Multi-pass membrane protein</topology>
    </subcellularLocation>
</comment>
<dbReference type="InterPro" id="IPR000515">
    <property type="entry name" value="MetI-like"/>
</dbReference>
<evidence type="ECO:0000256" key="1">
    <source>
        <dbReference type="ARBA" id="ARBA00004651"/>
    </source>
</evidence>
<gene>
    <name evidence="9" type="ORF">SAMN04488554_4015</name>
</gene>
<dbReference type="PANTHER" id="PTHR43744:SF12">
    <property type="entry name" value="ABC TRANSPORTER PERMEASE PROTEIN MG189-RELATED"/>
    <property type="match status" value="1"/>
</dbReference>
<keyword evidence="6 7" id="KW-0472">Membrane</keyword>
<dbReference type="Gene3D" id="1.10.3720.10">
    <property type="entry name" value="MetI-like"/>
    <property type="match status" value="1"/>
</dbReference>
<dbReference type="CDD" id="cd06261">
    <property type="entry name" value="TM_PBP2"/>
    <property type="match status" value="1"/>
</dbReference>
<evidence type="ECO:0000313" key="10">
    <source>
        <dbReference type="Proteomes" id="UP000199220"/>
    </source>
</evidence>
<dbReference type="GO" id="GO:0005886">
    <property type="term" value="C:plasma membrane"/>
    <property type="evidence" value="ECO:0007669"/>
    <property type="project" value="UniProtKB-SubCell"/>
</dbReference>
<dbReference type="STRING" id="648782.SAMN04488554_4015"/>
<evidence type="ECO:0000256" key="7">
    <source>
        <dbReference type="RuleBase" id="RU363032"/>
    </source>
</evidence>
<feature type="transmembrane region" description="Helical" evidence="7">
    <location>
        <begin position="248"/>
        <end position="269"/>
    </location>
</feature>
<dbReference type="RefSeq" id="WP_089775029.1">
    <property type="nucleotide sequence ID" value="NZ_FNTX01000002.1"/>
</dbReference>
<accession>A0A1H5N765</accession>
<feature type="transmembrane region" description="Helical" evidence="7">
    <location>
        <begin position="108"/>
        <end position="132"/>
    </location>
</feature>
<protein>
    <submittedName>
        <fullName evidence="9">Multiple sugar transport system permease protein</fullName>
    </submittedName>
</protein>
<evidence type="ECO:0000313" key="9">
    <source>
        <dbReference type="EMBL" id="SEE97374.1"/>
    </source>
</evidence>
<dbReference type="Pfam" id="PF00528">
    <property type="entry name" value="BPD_transp_1"/>
    <property type="match status" value="1"/>
</dbReference>
<dbReference type="Proteomes" id="UP000199220">
    <property type="component" value="Unassembled WGS sequence"/>
</dbReference>
<reference evidence="10" key="1">
    <citation type="submission" date="2016-10" db="EMBL/GenBank/DDBJ databases">
        <authorList>
            <person name="Varghese N."/>
            <person name="Submissions S."/>
        </authorList>
    </citation>
    <scope>NUCLEOTIDE SEQUENCE [LARGE SCALE GENOMIC DNA]</scope>
    <source>
        <strain evidence="10">DSM 21368</strain>
    </source>
</reference>